<evidence type="ECO:0000313" key="8">
    <source>
        <dbReference type="Proteomes" id="UP001472677"/>
    </source>
</evidence>
<name>A0ABR2F4U9_9ROSI</name>
<keyword evidence="2 5" id="KW-0378">Hydrolase</keyword>
<evidence type="ECO:0000256" key="5">
    <source>
        <dbReference type="RuleBase" id="RU000589"/>
    </source>
</evidence>
<dbReference type="InterPro" id="IPR033131">
    <property type="entry name" value="Pectinesterase_Asp_AS"/>
</dbReference>
<sequence>MFTAVMGPKFLAKNIGFQNTAGAIKHQAVALKIQSDQTIFHNCQMDGYQDTLYAHSQRQFFRDCTISGTIDFIFGDSTAVFQNCKLIIRKPLDKQQCIVTAQGRSNRRLATGFVLQNCIISGAQDYLPVKASSKTYLGRPWHEYSRTLFMQSQQDDIIAPEGWLPWNGNFALDTLWYAEFNNRGPGAVQTNRVKWRGIQKITAAQAQQFTAGAFLLGGQWIPSSGVPYTAGAGHGNPSTRWSRGIVRHRLGTPVDCNKNIENRSWSR</sequence>
<comment type="caution">
    <text evidence="7">The sequence shown here is derived from an EMBL/GenBank/DDBJ whole genome shotgun (WGS) entry which is preliminary data.</text>
</comment>
<keyword evidence="3 5" id="KW-0063">Aspartyl esterase</keyword>
<comment type="catalytic activity">
    <reaction evidence="5">
        <text>[(1-&gt;4)-alpha-D-galacturonosyl methyl ester](n) + n H2O = [(1-&gt;4)-alpha-D-galacturonosyl](n) + n methanol + n H(+)</text>
        <dbReference type="Rhea" id="RHEA:22380"/>
        <dbReference type="Rhea" id="RHEA-COMP:14570"/>
        <dbReference type="Rhea" id="RHEA-COMP:14573"/>
        <dbReference type="ChEBI" id="CHEBI:15377"/>
        <dbReference type="ChEBI" id="CHEBI:15378"/>
        <dbReference type="ChEBI" id="CHEBI:17790"/>
        <dbReference type="ChEBI" id="CHEBI:140522"/>
        <dbReference type="ChEBI" id="CHEBI:140523"/>
        <dbReference type="EC" id="3.1.1.11"/>
    </reaction>
</comment>
<dbReference type="Proteomes" id="UP001472677">
    <property type="component" value="Unassembled WGS sequence"/>
</dbReference>
<reference evidence="7 8" key="1">
    <citation type="journal article" date="2024" name="G3 (Bethesda)">
        <title>Genome assembly of Hibiscus sabdariffa L. provides insights into metabolisms of medicinal natural products.</title>
        <authorList>
            <person name="Kim T."/>
        </authorList>
    </citation>
    <scope>NUCLEOTIDE SEQUENCE [LARGE SCALE GENOMIC DNA]</scope>
    <source>
        <strain evidence="7">TK-2024</strain>
        <tissue evidence="7">Old leaves</tissue>
    </source>
</reference>
<dbReference type="Pfam" id="PF01095">
    <property type="entry name" value="Pectinesterase"/>
    <property type="match status" value="1"/>
</dbReference>
<evidence type="ECO:0000256" key="4">
    <source>
        <dbReference type="PROSITE-ProRule" id="PRU10040"/>
    </source>
</evidence>
<dbReference type="InterPro" id="IPR000070">
    <property type="entry name" value="Pectinesterase_cat"/>
</dbReference>
<protein>
    <recommendedName>
        <fullName evidence="5">Pectinesterase</fullName>
        <ecNumber evidence="5">3.1.1.11</ecNumber>
    </recommendedName>
</protein>
<evidence type="ECO:0000259" key="6">
    <source>
        <dbReference type="Pfam" id="PF01095"/>
    </source>
</evidence>
<gene>
    <name evidence="7" type="ORF">V6N12_028106</name>
</gene>
<evidence type="ECO:0000256" key="2">
    <source>
        <dbReference type="ARBA" id="ARBA00022801"/>
    </source>
</evidence>
<dbReference type="PROSITE" id="PS00503">
    <property type="entry name" value="PECTINESTERASE_2"/>
    <property type="match status" value="1"/>
</dbReference>
<organism evidence="7 8">
    <name type="scientific">Hibiscus sabdariffa</name>
    <name type="common">roselle</name>
    <dbReference type="NCBI Taxonomy" id="183260"/>
    <lineage>
        <taxon>Eukaryota</taxon>
        <taxon>Viridiplantae</taxon>
        <taxon>Streptophyta</taxon>
        <taxon>Embryophyta</taxon>
        <taxon>Tracheophyta</taxon>
        <taxon>Spermatophyta</taxon>
        <taxon>Magnoliopsida</taxon>
        <taxon>eudicotyledons</taxon>
        <taxon>Gunneridae</taxon>
        <taxon>Pentapetalae</taxon>
        <taxon>rosids</taxon>
        <taxon>malvids</taxon>
        <taxon>Malvales</taxon>
        <taxon>Malvaceae</taxon>
        <taxon>Malvoideae</taxon>
        <taxon>Hibiscus</taxon>
    </lineage>
</organism>
<dbReference type="EC" id="3.1.1.11" evidence="5"/>
<dbReference type="InterPro" id="IPR012334">
    <property type="entry name" value="Pectin_lyas_fold"/>
</dbReference>
<keyword evidence="8" id="KW-1185">Reference proteome</keyword>
<proteinExistence type="predicted"/>
<evidence type="ECO:0000313" key="7">
    <source>
        <dbReference type="EMBL" id="KAK8572043.1"/>
    </source>
</evidence>
<dbReference type="InterPro" id="IPR011050">
    <property type="entry name" value="Pectin_lyase_fold/virulence"/>
</dbReference>
<evidence type="ECO:0000256" key="1">
    <source>
        <dbReference type="ARBA" id="ARBA00005184"/>
    </source>
</evidence>
<dbReference type="PANTHER" id="PTHR31707">
    <property type="entry name" value="PECTINESTERASE"/>
    <property type="match status" value="1"/>
</dbReference>
<dbReference type="SUPFAM" id="SSF51126">
    <property type="entry name" value="Pectin lyase-like"/>
    <property type="match status" value="1"/>
</dbReference>
<evidence type="ECO:0000256" key="3">
    <source>
        <dbReference type="ARBA" id="ARBA00023085"/>
    </source>
</evidence>
<feature type="domain" description="Pectinesterase catalytic" evidence="6">
    <location>
        <begin position="4"/>
        <end position="217"/>
    </location>
</feature>
<feature type="active site" evidence="4">
    <location>
        <position position="71"/>
    </location>
</feature>
<dbReference type="EMBL" id="JBBPBM010000008">
    <property type="protein sequence ID" value="KAK8572043.1"/>
    <property type="molecule type" value="Genomic_DNA"/>
</dbReference>
<comment type="pathway">
    <text evidence="1 5">Glycan metabolism; pectin degradation; 2-dehydro-3-deoxy-D-gluconate from pectin: step 1/5.</text>
</comment>
<dbReference type="Gene3D" id="2.160.20.10">
    <property type="entry name" value="Single-stranded right-handed beta-helix, Pectin lyase-like"/>
    <property type="match status" value="1"/>
</dbReference>
<accession>A0ABR2F4U9</accession>